<comment type="cofactor">
    <cofactor evidence="1 6">
        <name>FAD</name>
        <dbReference type="ChEBI" id="CHEBI:57692"/>
    </cofactor>
</comment>
<feature type="domain" description="FAD dependent oxidoreductase" evidence="7">
    <location>
        <begin position="13"/>
        <end position="330"/>
    </location>
</feature>
<dbReference type="PROSITE" id="PS00677">
    <property type="entry name" value="DAO"/>
    <property type="match status" value="1"/>
</dbReference>
<organism evidence="8 9">
    <name type="scientific">Colletotrichum karsti</name>
    <dbReference type="NCBI Taxonomy" id="1095194"/>
    <lineage>
        <taxon>Eukaryota</taxon>
        <taxon>Fungi</taxon>
        <taxon>Dikarya</taxon>
        <taxon>Ascomycota</taxon>
        <taxon>Pezizomycotina</taxon>
        <taxon>Sordariomycetes</taxon>
        <taxon>Hypocreomycetidae</taxon>
        <taxon>Glomerellales</taxon>
        <taxon>Glomerellaceae</taxon>
        <taxon>Colletotrichum</taxon>
        <taxon>Colletotrichum boninense species complex</taxon>
    </lineage>
</organism>
<keyword evidence="9" id="KW-1185">Reference proteome</keyword>
<comment type="similarity">
    <text evidence="2">Belongs to the DAMOX/DASOX family.</text>
</comment>
<evidence type="ECO:0000256" key="2">
    <source>
        <dbReference type="ARBA" id="ARBA00006730"/>
    </source>
</evidence>
<dbReference type="GO" id="GO:0071949">
    <property type="term" value="F:FAD binding"/>
    <property type="evidence" value="ECO:0007669"/>
    <property type="project" value="InterPro"/>
</dbReference>
<feature type="binding site" evidence="6">
    <location>
        <position position="222"/>
    </location>
    <ligand>
        <name>D-dopa</name>
        <dbReference type="ChEBI" id="CHEBI:149689"/>
    </ligand>
</feature>
<dbReference type="InterPro" id="IPR006181">
    <property type="entry name" value="D-amino_acid_oxidase_CS"/>
</dbReference>
<dbReference type="GO" id="GO:0019478">
    <property type="term" value="P:D-amino acid catabolic process"/>
    <property type="evidence" value="ECO:0007669"/>
    <property type="project" value="TreeGrafter"/>
</dbReference>
<feature type="binding site" evidence="6">
    <location>
        <position position="317"/>
    </location>
    <ligand>
        <name>D-dopa</name>
        <dbReference type="ChEBI" id="CHEBI:149689"/>
    </ligand>
</feature>
<feature type="binding site" evidence="6">
    <location>
        <position position="186"/>
    </location>
    <ligand>
        <name>FAD</name>
        <dbReference type="ChEBI" id="CHEBI:57692"/>
    </ligand>
</feature>
<dbReference type="RefSeq" id="XP_038742946.1">
    <property type="nucleotide sequence ID" value="XM_038891659.1"/>
</dbReference>
<dbReference type="OrthoDB" id="2015447at2759"/>
<evidence type="ECO:0000256" key="4">
    <source>
        <dbReference type="ARBA" id="ARBA00022827"/>
    </source>
</evidence>
<dbReference type="Gene3D" id="3.30.9.10">
    <property type="entry name" value="D-Amino Acid Oxidase, subunit A, domain 2"/>
    <property type="match status" value="1"/>
</dbReference>
<dbReference type="InterPro" id="IPR006076">
    <property type="entry name" value="FAD-dep_OxRdtase"/>
</dbReference>
<accession>A0A9P6I0C6</accession>
<dbReference type="GeneID" id="62164733"/>
<feature type="binding site" evidence="6">
    <location>
        <position position="290"/>
    </location>
    <ligand>
        <name>D-dopa</name>
        <dbReference type="ChEBI" id="CHEBI:149689"/>
    </ligand>
</feature>
<dbReference type="GO" id="GO:0005737">
    <property type="term" value="C:cytoplasm"/>
    <property type="evidence" value="ECO:0007669"/>
    <property type="project" value="TreeGrafter"/>
</dbReference>
<keyword evidence="3" id="KW-0285">Flavoprotein</keyword>
<dbReference type="Gene3D" id="3.40.50.720">
    <property type="entry name" value="NAD(P)-binding Rossmann-like Domain"/>
    <property type="match status" value="1"/>
</dbReference>
<protein>
    <submittedName>
        <fullName evidence="8">Fad dependent protein</fullName>
    </submittedName>
</protein>
<evidence type="ECO:0000256" key="3">
    <source>
        <dbReference type="ARBA" id="ARBA00022630"/>
    </source>
</evidence>
<sequence length="346" mass="38239">MTRFTKLSAAMPKVTIVGAGIVGMAVASMLSRFHEVTIVARDLPGDSPSHQWASPWAGAVFLGLDGSTAAEQKMQRDAFAFLWALADSNPESSVKRIEMIDLQEATTIDKIWYKDLMPGFRAMRPEELPQGVVCGMSYKTVVLTPTTFLPWLAQQLKDRGVVFMRQNIESLSDLKHLNHDVLVNSTGCGARFLHDVRDESVQEVRGQTILIKTDFDKILMRHGKAYTYVIPRLDGTAILGGIKQVNNTDTAIDLDIRDDILRRVHENAPSVFRDNKIENVEIIRDNVGFRPARTGGVRVEKENLDGQSVVHAYGTGGGGYVFSFGVARAAGTLVNDFVFTTSRARL</sequence>
<dbReference type="GO" id="GO:0003884">
    <property type="term" value="F:D-amino-acid oxidase activity"/>
    <property type="evidence" value="ECO:0007669"/>
    <property type="project" value="InterPro"/>
</dbReference>
<gene>
    <name evidence="8" type="ORF">CkaCkLH20_08944</name>
</gene>
<reference evidence="8" key="1">
    <citation type="submission" date="2020-03" db="EMBL/GenBank/DDBJ databases">
        <authorList>
            <person name="He L."/>
        </authorList>
    </citation>
    <scope>NUCLEOTIDE SEQUENCE</scope>
    <source>
        <strain evidence="8">CkLH20</strain>
    </source>
</reference>
<dbReference type="AlphaFoldDB" id="A0A9P6I0C6"/>
<dbReference type="SUPFAM" id="SSF51971">
    <property type="entry name" value="Nucleotide-binding domain"/>
    <property type="match status" value="1"/>
</dbReference>
<proteinExistence type="inferred from homology"/>
<keyword evidence="4 6" id="KW-0274">FAD</keyword>
<dbReference type="InterPro" id="IPR023209">
    <property type="entry name" value="DAO"/>
</dbReference>
<dbReference type="Proteomes" id="UP000781932">
    <property type="component" value="Unassembled WGS sequence"/>
</dbReference>
<evidence type="ECO:0000259" key="7">
    <source>
        <dbReference type="Pfam" id="PF01266"/>
    </source>
</evidence>
<dbReference type="PANTHER" id="PTHR11530">
    <property type="entry name" value="D-AMINO ACID OXIDASE"/>
    <property type="match status" value="1"/>
</dbReference>
<dbReference type="PANTHER" id="PTHR11530:SF11">
    <property type="entry name" value="D-ASPARTATE OXIDASE"/>
    <property type="match status" value="1"/>
</dbReference>
<evidence type="ECO:0000256" key="6">
    <source>
        <dbReference type="PIRSR" id="PIRSR000189-1"/>
    </source>
</evidence>
<dbReference type="EMBL" id="JAATWM020000031">
    <property type="protein sequence ID" value="KAF9873485.1"/>
    <property type="molecule type" value="Genomic_DNA"/>
</dbReference>
<dbReference type="SUPFAM" id="SSF54373">
    <property type="entry name" value="FAD-linked reductases, C-terminal domain"/>
    <property type="match status" value="1"/>
</dbReference>
<name>A0A9P6I0C6_9PEZI</name>
<evidence type="ECO:0000313" key="8">
    <source>
        <dbReference type="EMBL" id="KAF9873485.1"/>
    </source>
</evidence>
<dbReference type="Pfam" id="PF01266">
    <property type="entry name" value="DAO"/>
    <property type="match status" value="1"/>
</dbReference>
<evidence type="ECO:0000313" key="9">
    <source>
        <dbReference type="Proteomes" id="UP000781932"/>
    </source>
</evidence>
<evidence type="ECO:0000256" key="1">
    <source>
        <dbReference type="ARBA" id="ARBA00001974"/>
    </source>
</evidence>
<evidence type="ECO:0000256" key="5">
    <source>
        <dbReference type="ARBA" id="ARBA00023002"/>
    </source>
</evidence>
<comment type="caution">
    <text evidence="8">The sequence shown here is derived from an EMBL/GenBank/DDBJ whole genome shotgun (WGS) entry which is preliminary data.</text>
</comment>
<dbReference type="PIRSF" id="PIRSF000189">
    <property type="entry name" value="D-aa_oxidase"/>
    <property type="match status" value="1"/>
</dbReference>
<reference evidence="8" key="2">
    <citation type="submission" date="2020-11" db="EMBL/GenBank/DDBJ databases">
        <title>Whole genome sequencing of Colletotrichum sp.</title>
        <authorList>
            <person name="Li H."/>
        </authorList>
    </citation>
    <scope>NUCLEOTIDE SEQUENCE</scope>
    <source>
        <strain evidence="8">CkLH20</strain>
    </source>
</reference>
<keyword evidence="5" id="KW-0560">Oxidoreductase</keyword>